<proteinExistence type="inferred from homology"/>
<evidence type="ECO:0000256" key="4">
    <source>
        <dbReference type="PROSITE-ProRule" id="PRU01248"/>
    </source>
</evidence>
<dbReference type="Proteomes" id="UP001597055">
    <property type="component" value="Unassembled WGS sequence"/>
</dbReference>
<name>A0ABW3AK92_9MICO</name>
<comment type="caution">
    <text evidence="7">The sequence shown here is derived from an EMBL/GenBank/DDBJ whole genome shotgun (WGS) entry which is preliminary data.</text>
</comment>
<gene>
    <name evidence="7" type="ORF">ACFQ0P_12260</name>
</gene>
<dbReference type="InterPro" id="IPR044068">
    <property type="entry name" value="CB"/>
</dbReference>
<evidence type="ECO:0000259" key="5">
    <source>
        <dbReference type="PROSITE" id="PS51898"/>
    </source>
</evidence>
<dbReference type="Gene3D" id="1.10.443.10">
    <property type="entry name" value="Intergrase catalytic core"/>
    <property type="match status" value="1"/>
</dbReference>
<protein>
    <submittedName>
        <fullName evidence="7">Tyrosine-type recombinase/integrase</fullName>
    </submittedName>
</protein>
<dbReference type="PANTHER" id="PTHR30349">
    <property type="entry name" value="PHAGE INTEGRASE-RELATED"/>
    <property type="match status" value="1"/>
</dbReference>
<dbReference type="InterPro" id="IPR011010">
    <property type="entry name" value="DNA_brk_join_enz"/>
</dbReference>
<evidence type="ECO:0000256" key="2">
    <source>
        <dbReference type="ARBA" id="ARBA00023125"/>
    </source>
</evidence>
<dbReference type="SUPFAM" id="SSF56349">
    <property type="entry name" value="DNA breaking-rejoining enzymes"/>
    <property type="match status" value="1"/>
</dbReference>
<sequence>MASIKQRPDGSWRARYRDETHKELSRHFDTKRDAQRWLDEVTTSVITGRYVDPRAGTITLAQYYADWSTRQLWAAGTVVAMDLAMRTCTFRDVELRRLSRSHVEAWVKEMASRGLAPGTIKTRVNNVRGVIRAAVRDRRMPEDPSIGVTLPRLRKAEASMRVPTPEEVGAIMAAAEWWFRPFVAVCAFAGLRLGEAAALQADDINFLRRQIHVRRQVQRHAENEIALSPPKYGSERVVFAADELLAILSQHFADHGTFGPEGWLFMGQYGLPPHQNTVGYWWRKTLAAASVDGIRLHDLRHFYASGLIASGCDVVTVQRALGHARATTTLNTYSHLWPTAEDRTRAAAGALVAAALQSAASTDSAGQGSR</sequence>
<dbReference type="PROSITE" id="PS51900">
    <property type="entry name" value="CB"/>
    <property type="match status" value="1"/>
</dbReference>
<dbReference type="InterPro" id="IPR002104">
    <property type="entry name" value="Integrase_catalytic"/>
</dbReference>
<dbReference type="EMBL" id="JBHTII010000001">
    <property type="protein sequence ID" value="MFD0791175.1"/>
    <property type="molecule type" value="Genomic_DNA"/>
</dbReference>
<dbReference type="PROSITE" id="PS51898">
    <property type="entry name" value="TYR_RECOMBINASE"/>
    <property type="match status" value="1"/>
</dbReference>
<evidence type="ECO:0000256" key="3">
    <source>
        <dbReference type="ARBA" id="ARBA00023172"/>
    </source>
</evidence>
<feature type="domain" description="Core-binding (CB)" evidence="6">
    <location>
        <begin position="28"/>
        <end position="135"/>
    </location>
</feature>
<dbReference type="InterPro" id="IPR013762">
    <property type="entry name" value="Integrase-like_cat_sf"/>
</dbReference>
<accession>A0ABW3AK92</accession>
<organism evidence="7 8">
    <name type="scientific">Microbacterium insulae</name>
    <dbReference type="NCBI Taxonomy" id="483014"/>
    <lineage>
        <taxon>Bacteria</taxon>
        <taxon>Bacillati</taxon>
        <taxon>Actinomycetota</taxon>
        <taxon>Actinomycetes</taxon>
        <taxon>Micrococcales</taxon>
        <taxon>Microbacteriaceae</taxon>
        <taxon>Microbacterium</taxon>
    </lineage>
</organism>
<dbReference type="CDD" id="cd01189">
    <property type="entry name" value="INT_ICEBs1_C_like"/>
    <property type="match status" value="1"/>
</dbReference>
<reference evidence="8" key="1">
    <citation type="journal article" date="2019" name="Int. J. Syst. Evol. Microbiol.">
        <title>The Global Catalogue of Microorganisms (GCM) 10K type strain sequencing project: providing services to taxonomists for standard genome sequencing and annotation.</title>
        <authorList>
            <consortium name="The Broad Institute Genomics Platform"/>
            <consortium name="The Broad Institute Genome Sequencing Center for Infectious Disease"/>
            <person name="Wu L."/>
            <person name="Ma J."/>
        </authorList>
    </citation>
    <scope>NUCLEOTIDE SEQUENCE [LARGE SCALE GENOMIC DNA]</scope>
    <source>
        <strain evidence="8">CCUG 54523</strain>
    </source>
</reference>
<keyword evidence="3" id="KW-0233">DNA recombination</keyword>
<dbReference type="InterPro" id="IPR010998">
    <property type="entry name" value="Integrase_recombinase_N"/>
</dbReference>
<keyword evidence="2 4" id="KW-0238">DNA-binding</keyword>
<keyword evidence="8" id="KW-1185">Reference proteome</keyword>
<evidence type="ECO:0000259" key="6">
    <source>
        <dbReference type="PROSITE" id="PS51900"/>
    </source>
</evidence>
<evidence type="ECO:0000256" key="1">
    <source>
        <dbReference type="ARBA" id="ARBA00008857"/>
    </source>
</evidence>
<evidence type="ECO:0000313" key="7">
    <source>
        <dbReference type="EMBL" id="MFD0791175.1"/>
    </source>
</evidence>
<dbReference type="InterPro" id="IPR050090">
    <property type="entry name" value="Tyrosine_recombinase_XerCD"/>
</dbReference>
<dbReference type="Gene3D" id="1.10.150.130">
    <property type="match status" value="1"/>
</dbReference>
<dbReference type="Pfam" id="PF00589">
    <property type="entry name" value="Phage_integrase"/>
    <property type="match status" value="1"/>
</dbReference>
<feature type="domain" description="Tyr recombinase" evidence="5">
    <location>
        <begin position="158"/>
        <end position="349"/>
    </location>
</feature>
<comment type="similarity">
    <text evidence="1">Belongs to the 'phage' integrase family.</text>
</comment>
<dbReference type="PANTHER" id="PTHR30349:SF64">
    <property type="entry name" value="PROPHAGE INTEGRASE INTD-RELATED"/>
    <property type="match status" value="1"/>
</dbReference>
<dbReference type="RefSeq" id="WP_378772290.1">
    <property type="nucleotide sequence ID" value="NZ_JBHTII010000001.1"/>
</dbReference>
<evidence type="ECO:0000313" key="8">
    <source>
        <dbReference type="Proteomes" id="UP001597055"/>
    </source>
</evidence>